<reference evidence="1 2" key="1">
    <citation type="submission" date="2017-08" db="EMBL/GenBank/DDBJ databases">
        <title>Reclassification of Bisgaard taxon 37 and 44.</title>
        <authorList>
            <person name="Christensen H."/>
        </authorList>
    </citation>
    <scope>NUCLEOTIDE SEQUENCE [LARGE SCALE GENOMIC DNA]</scope>
    <source>
        <strain evidence="1 2">B96_4</strain>
    </source>
</reference>
<dbReference type="SUPFAM" id="SSF53756">
    <property type="entry name" value="UDP-Glycosyltransferase/glycogen phosphorylase"/>
    <property type="match status" value="1"/>
</dbReference>
<dbReference type="EMBL" id="NRJH01000070">
    <property type="protein sequence ID" value="RIY31384.1"/>
    <property type="molecule type" value="Genomic_DNA"/>
</dbReference>
<name>A0A3A1Y5P9_9GAMM</name>
<sequence length="358" mass="41795">MKITYFNRPLAIGEDNLLNRDLMVEELAGELEIYFPFQARDLDNRLSREQILERINTPSAKRPYRVCFSPVSVLITPTTKQMSDFLADHVDICIGQESVKRMPRANYFRLPAWCLRLFGLFPSLEQIQAKIDELEALRKANPFTRKEYMACLTNKDNRFFAKGSLDIFTMIHGIDPYLKHLPIKFAGNYAHNDDRLAQVYQGDKLAYLQNFTFHLCPEQINLHSVVSENLALGLEAGCIPVYWGDLAEDKQYFNEKAMIIYDVTRRSEISTLFREVFLKQQEFLQENIFLPQAANLIYRHIYAPIIAKLELDLNMDLLAKIRSTEQKYRLKNFAQSMHPEAWVTFIENANTYIEQVKK</sequence>
<accession>A0A3A1Y5P9</accession>
<dbReference type="Proteomes" id="UP000266258">
    <property type="component" value="Unassembled WGS sequence"/>
</dbReference>
<keyword evidence="2" id="KW-1185">Reference proteome</keyword>
<proteinExistence type="predicted"/>
<evidence type="ECO:0000313" key="2">
    <source>
        <dbReference type="Proteomes" id="UP000266258"/>
    </source>
</evidence>
<dbReference type="InterPro" id="IPR038577">
    <property type="entry name" value="GT10-like_C_sf"/>
</dbReference>
<protein>
    <submittedName>
        <fullName evidence="1">Uncharacterized protein</fullName>
    </submittedName>
</protein>
<evidence type="ECO:0000313" key="1">
    <source>
        <dbReference type="EMBL" id="RIY31384.1"/>
    </source>
</evidence>
<dbReference type="Gene3D" id="3.40.50.11660">
    <property type="entry name" value="Glycosyl transferase family 10, C-terminal domain"/>
    <property type="match status" value="1"/>
</dbReference>
<organism evidence="1 2">
    <name type="scientific">Psittacicella melopsittaci</name>
    <dbReference type="NCBI Taxonomy" id="2028576"/>
    <lineage>
        <taxon>Bacteria</taxon>
        <taxon>Pseudomonadati</taxon>
        <taxon>Pseudomonadota</taxon>
        <taxon>Gammaproteobacteria</taxon>
        <taxon>Pasteurellales</taxon>
        <taxon>Psittacicellaceae</taxon>
        <taxon>Psittacicella</taxon>
    </lineage>
</organism>
<dbReference type="AlphaFoldDB" id="A0A3A1Y5P9"/>
<comment type="caution">
    <text evidence="1">The sequence shown here is derived from an EMBL/GenBank/DDBJ whole genome shotgun (WGS) entry which is preliminary data.</text>
</comment>
<gene>
    <name evidence="1" type="ORF">CJP74_07485</name>
</gene>
<dbReference type="OrthoDB" id="5669520at2"/>
<dbReference type="RefSeq" id="WP_119497855.1">
    <property type="nucleotide sequence ID" value="NZ_NRJH01000070.1"/>
</dbReference>